<evidence type="ECO:0000256" key="3">
    <source>
        <dbReference type="ARBA" id="ARBA00023082"/>
    </source>
</evidence>
<keyword evidence="4" id="KW-0238">DNA-binding</keyword>
<feature type="domain" description="RNA polymerase sigma-70 region 2" evidence="6">
    <location>
        <begin position="26"/>
        <end position="91"/>
    </location>
</feature>
<dbReference type="GO" id="GO:0003677">
    <property type="term" value="F:DNA binding"/>
    <property type="evidence" value="ECO:0007669"/>
    <property type="project" value="UniProtKB-KW"/>
</dbReference>
<dbReference type="InterPro" id="IPR013325">
    <property type="entry name" value="RNA_pol_sigma_r2"/>
</dbReference>
<dbReference type="InterPro" id="IPR039425">
    <property type="entry name" value="RNA_pol_sigma-70-like"/>
</dbReference>
<dbReference type="InterPro" id="IPR014284">
    <property type="entry name" value="RNA_pol_sigma-70_dom"/>
</dbReference>
<dbReference type="AlphaFoldDB" id="A0A840V658"/>
<keyword evidence="3" id="KW-0731">Sigma factor</keyword>
<keyword evidence="9" id="KW-1185">Reference proteome</keyword>
<dbReference type="NCBIfam" id="TIGR02937">
    <property type="entry name" value="sigma70-ECF"/>
    <property type="match status" value="1"/>
</dbReference>
<dbReference type="InterPro" id="IPR013324">
    <property type="entry name" value="RNA_pol_sigma_r3/r4-like"/>
</dbReference>
<evidence type="ECO:0000313" key="9">
    <source>
        <dbReference type="Proteomes" id="UP000557717"/>
    </source>
</evidence>
<dbReference type="Pfam" id="PF08281">
    <property type="entry name" value="Sigma70_r4_2"/>
    <property type="match status" value="1"/>
</dbReference>
<proteinExistence type="inferred from homology"/>
<comment type="caution">
    <text evidence="8">The sequence shown here is derived from an EMBL/GenBank/DDBJ whole genome shotgun (WGS) entry which is preliminary data.</text>
</comment>
<dbReference type="Pfam" id="PF04542">
    <property type="entry name" value="Sigma70_r2"/>
    <property type="match status" value="1"/>
</dbReference>
<dbReference type="InterPro" id="IPR013249">
    <property type="entry name" value="RNA_pol_sigma70_r4_t2"/>
</dbReference>
<evidence type="ECO:0000256" key="4">
    <source>
        <dbReference type="ARBA" id="ARBA00023125"/>
    </source>
</evidence>
<dbReference type="InterPro" id="IPR007627">
    <property type="entry name" value="RNA_pol_sigma70_r2"/>
</dbReference>
<feature type="domain" description="RNA polymerase sigma factor 70 region 4 type 2" evidence="7">
    <location>
        <begin position="118"/>
        <end position="169"/>
    </location>
</feature>
<dbReference type="CDD" id="cd06171">
    <property type="entry name" value="Sigma70_r4"/>
    <property type="match status" value="1"/>
</dbReference>
<dbReference type="EMBL" id="JACHFD010000002">
    <property type="protein sequence ID" value="MBB5350268.1"/>
    <property type="molecule type" value="Genomic_DNA"/>
</dbReference>
<accession>A0A840V658</accession>
<dbReference type="SUPFAM" id="SSF88659">
    <property type="entry name" value="Sigma3 and sigma4 domains of RNA polymerase sigma factors"/>
    <property type="match status" value="1"/>
</dbReference>
<dbReference type="GO" id="GO:0006352">
    <property type="term" value="P:DNA-templated transcription initiation"/>
    <property type="evidence" value="ECO:0007669"/>
    <property type="project" value="InterPro"/>
</dbReference>
<dbReference type="PANTHER" id="PTHR43133">
    <property type="entry name" value="RNA POLYMERASE ECF-TYPE SIGMA FACTO"/>
    <property type="match status" value="1"/>
</dbReference>
<evidence type="ECO:0000313" key="8">
    <source>
        <dbReference type="EMBL" id="MBB5350268.1"/>
    </source>
</evidence>
<name>A0A840V658_9BACT</name>
<evidence type="ECO:0000259" key="7">
    <source>
        <dbReference type="Pfam" id="PF08281"/>
    </source>
</evidence>
<reference evidence="8 9" key="1">
    <citation type="submission" date="2020-08" db="EMBL/GenBank/DDBJ databases">
        <title>Genomic Encyclopedia of Type Strains, Phase IV (KMG-IV): sequencing the most valuable type-strain genomes for metagenomic binning, comparative biology and taxonomic classification.</title>
        <authorList>
            <person name="Goeker M."/>
        </authorList>
    </citation>
    <scope>NUCLEOTIDE SEQUENCE [LARGE SCALE GENOMIC DNA]</scope>
    <source>
        <strain evidence="8 9">YC6886</strain>
    </source>
</reference>
<dbReference type="RefSeq" id="WP_184015444.1">
    <property type="nucleotide sequence ID" value="NZ_JACHFD010000002.1"/>
</dbReference>
<dbReference type="GO" id="GO:0016987">
    <property type="term" value="F:sigma factor activity"/>
    <property type="evidence" value="ECO:0007669"/>
    <property type="project" value="UniProtKB-KW"/>
</dbReference>
<dbReference type="SUPFAM" id="SSF88946">
    <property type="entry name" value="Sigma2 domain of RNA polymerase sigma factors"/>
    <property type="match status" value="1"/>
</dbReference>
<evidence type="ECO:0000256" key="1">
    <source>
        <dbReference type="ARBA" id="ARBA00010641"/>
    </source>
</evidence>
<evidence type="ECO:0000259" key="6">
    <source>
        <dbReference type="Pfam" id="PF04542"/>
    </source>
</evidence>
<keyword evidence="5" id="KW-0804">Transcription</keyword>
<comment type="similarity">
    <text evidence="1">Belongs to the sigma-70 factor family. ECF subfamily.</text>
</comment>
<gene>
    <name evidence="8" type="ORF">HNR46_000492</name>
</gene>
<dbReference type="Proteomes" id="UP000557717">
    <property type="component" value="Unassembled WGS sequence"/>
</dbReference>
<protein>
    <submittedName>
        <fullName evidence="8">RNA polymerase sigma factor (Sigma-70 family)</fullName>
    </submittedName>
</protein>
<organism evidence="8 9">
    <name type="scientific">Haloferula luteola</name>
    <dbReference type="NCBI Taxonomy" id="595692"/>
    <lineage>
        <taxon>Bacteria</taxon>
        <taxon>Pseudomonadati</taxon>
        <taxon>Verrucomicrobiota</taxon>
        <taxon>Verrucomicrobiia</taxon>
        <taxon>Verrucomicrobiales</taxon>
        <taxon>Verrucomicrobiaceae</taxon>
        <taxon>Haloferula</taxon>
    </lineage>
</organism>
<sequence length="451" mass="50208">MNSSDQELLREFSQSRSDAAFAELERRHAGRVFAVAWRVSGNRQTAEDVTQLVFVQLAKHARSLAEHPVLMGWLHRTARNLAANRVRSEVRRQVRERAVGDWRVDQQEDDVWQNIEPELDAAIDALRDGDREAVLLRYFENRSAREMAVCLGVSPEAAQKRVHRGVEKLRDHFRQKGVTLSSSALGEVILERGGVPLPRGWKHSLSTGKAGVGGGAQVVPWAALLMLGGVALWGHVRAKELGSERGRLVAVQSGGDGAGVPVRARDRASDQDRVEDPWREYLPIPGWISFHLGGRLTTAAVEELGLTEEEIDGVTEVFQHARLEAMRGFMERTQWLTSGPGEEAAHVTLFRVPALDDRGRSWMEGLDHSFAEVIGPPRAKKLMQGLCEQPVGNLAGRMEMNIEFGVRERGDRWVAVMTKDPGTGKILESFKGGVEDFELRYGQVIQFAEQP</sequence>
<evidence type="ECO:0000256" key="2">
    <source>
        <dbReference type="ARBA" id="ARBA00023015"/>
    </source>
</evidence>
<dbReference type="Gene3D" id="1.10.1740.10">
    <property type="match status" value="1"/>
</dbReference>
<evidence type="ECO:0000256" key="5">
    <source>
        <dbReference type="ARBA" id="ARBA00023163"/>
    </source>
</evidence>
<dbReference type="InterPro" id="IPR036388">
    <property type="entry name" value="WH-like_DNA-bd_sf"/>
</dbReference>
<keyword evidence="2" id="KW-0805">Transcription regulation</keyword>
<dbReference type="Gene3D" id="1.10.10.10">
    <property type="entry name" value="Winged helix-like DNA-binding domain superfamily/Winged helix DNA-binding domain"/>
    <property type="match status" value="1"/>
</dbReference>
<dbReference type="PANTHER" id="PTHR43133:SF8">
    <property type="entry name" value="RNA POLYMERASE SIGMA FACTOR HI_1459-RELATED"/>
    <property type="match status" value="1"/>
</dbReference>